<sequence length="66" mass="7531">MLYTIVMMVCMSAMPQTCEQREEMADGLAMNPGVAFMQAQPLVAHWLETHPGYFVQRWRVLPGRSS</sequence>
<reference evidence="4" key="2">
    <citation type="submission" date="2014-08" db="EMBL/GenBank/DDBJ databases">
        <authorList>
            <person name="Edwards T."/>
        </authorList>
    </citation>
    <scope>NUCLEOTIDE SEQUENCE [LARGE SCALE GENOMIC DNA]</scope>
</reference>
<gene>
    <name evidence="2" type="ORF">MPL1032_130366</name>
    <name evidence="1" type="ORF">MPL3356_140011</name>
</gene>
<evidence type="ECO:0000313" key="1">
    <source>
        <dbReference type="EMBL" id="CDX13009.1"/>
    </source>
</evidence>
<proteinExistence type="predicted"/>
<dbReference type="Proteomes" id="UP000182888">
    <property type="component" value="Unassembled WGS sequence"/>
</dbReference>
<dbReference type="Proteomes" id="UP000045285">
    <property type="component" value="Unassembled WGS sequence"/>
</dbReference>
<dbReference type="EMBL" id="CCND01000005">
    <property type="protein sequence ID" value="CDX51571.1"/>
    <property type="molecule type" value="Genomic_DNA"/>
</dbReference>
<reference evidence="1" key="3">
    <citation type="submission" date="2014-08" db="EMBL/GenBank/DDBJ databases">
        <authorList>
            <person name="Moulin Lionel"/>
        </authorList>
    </citation>
    <scope>NUCLEOTIDE SEQUENCE [LARGE SCALE GENOMIC DNA]</scope>
</reference>
<evidence type="ECO:0000313" key="4">
    <source>
        <dbReference type="Proteomes" id="UP000182888"/>
    </source>
</evidence>
<evidence type="ECO:0000313" key="2">
    <source>
        <dbReference type="EMBL" id="CDX51571.1"/>
    </source>
</evidence>
<protein>
    <submittedName>
        <fullName evidence="1">Uncharacterized protein</fullName>
    </submittedName>
</protein>
<reference evidence="2" key="1">
    <citation type="submission" date="2014-08" db="EMBL/GenBank/DDBJ databases">
        <title>DNA barcoding of Bradysia (Diptera: Sciaridae) for detection of the immature stages on agricultural crops.</title>
        <authorList>
            <person name="Shin S."/>
            <person name="Jung S."/>
            <person name="Heller K."/>
            <person name="Menzel F."/>
            <person name="Hong T.-K."/>
            <person name="Lee H."/>
            <person name="Lee S."/>
        </authorList>
    </citation>
    <scope>NUCLEOTIDE SEQUENCE</scope>
</reference>
<dbReference type="AlphaFoldDB" id="A0A090DC06"/>
<keyword evidence="3" id="KW-1185">Reference proteome</keyword>
<accession>A0A090DC06</accession>
<reference evidence="3" key="4">
    <citation type="submission" date="2014-08" db="EMBL/GenBank/DDBJ databases">
        <authorList>
            <person name="Moulin L."/>
        </authorList>
    </citation>
    <scope>NUCLEOTIDE SEQUENCE [LARGE SCALE GENOMIC DNA]</scope>
</reference>
<organism evidence="1 3">
    <name type="scientific">Mesorhizobium plurifarium</name>
    <dbReference type="NCBI Taxonomy" id="69974"/>
    <lineage>
        <taxon>Bacteria</taxon>
        <taxon>Pseudomonadati</taxon>
        <taxon>Pseudomonadota</taxon>
        <taxon>Alphaproteobacteria</taxon>
        <taxon>Hyphomicrobiales</taxon>
        <taxon>Phyllobacteriaceae</taxon>
        <taxon>Mesorhizobium</taxon>
    </lineage>
</organism>
<dbReference type="EMBL" id="CCMZ01000006">
    <property type="protein sequence ID" value="CDX13009.1"/>
    <property type="molecule type" value="Genomic_DNA"/>
</dbReference>
<name>A0A090DC06_MESPL</name>
<evidence type="ECO:0000313" key="3">
    <source>
        <dbReference type="Proteomes" id="UP000045285"/>
    </source>
</evidence>